<evidence type="ECO:0000256" key="4">
    <source>
        <dbReference type="ARBA" id="ARBA00022705"/>
    </source>
</evidence>
<keyword evidence="7" id="KW-0378">Hydrolase</keyword>
<comment type="cofactor">
    <cofactor evidence="1">
        <name>Mg(2+)</name>
        <dbReference type="ChEBI" id="CHEBI:18420"/>
    </cofactor>
</comment>
<dbReference type="PRINTS" id="PR00502">
    <property type="entry name" value="NUDIXFAMILY"/>
</dbReference>
<keyword evidence="14" id="KW-1185">Reference proteome</keyword>
<dbReference type="InterPro" id="IPR047127">
    <property type="entry name" value="MutT-like"/>
</dbReference>
<keyword evidence="5" id="KW-0479">Metal-binding</keyword>
<evidence type="ECO:0000259" key="12">
    <source>
        <dbReference type="PROSITE" id="PS51462"/>
    </source>
</evidence>
<evidence type="ECO:0000313" key="14">
    <source>
        <dbReference type="Proteomes" id="UP000562984"/>
    </source>
</evidence>
<evidence type="ECO:0000313" key="13">
    <source>
        <dbReference type="EMBL" id="NNG37353.1"/>
    </source>
</evidence>
<evidence type="ECO:0000256" key="7">
    <source>
        <dbReference type="ARBA" id="ARBA00022801"/>
    </source>
</evidence>
<dbReference type="PANTHER" id="PTHR47707">
    <property type="entry name" value="8-OXO-DGTP DIPHOSPHATASE"/>
    <property type="match status" value="1"/>
</dbReference>
<evidence type="ECO:0000256" key="6">
    <source>
        <dbReference type="ARBA" id="ARBA00022763"/>
    </source>
</evidence>
<evidence type="ECO:0000256" key="9">
    <source>
        <dbReference type="ARBA" id="ARBA00023204"/>
    </source>
</evidence>
<dbReference type="EC" id="3.6.1.55" evidence="11"/>
<evidence type="ECO:0000256" key="11">
    <source>
        <dbReference type="ARBA" id="ARBA00038905"/>
    </source>
</evidence>
<dbReference type="GO" id="GO:0046872">
    <property type="term" value="F:metal ion binding"/>
    <property type="evidence" value="ECO:0007669"/>
    <property type="project" value="UniProtKB-KW"/>
</dbReference>
<accession>A0A849ACB4</accession>
<reference evidence="13 14" key="1">
    <citation type="submission" date="2020-05" db="EMBL/GenBank/DDBJ databases">
        <title>Nakamurella sp. DB0629 isolated from air conditioner.</title>
        <authorList>
            <person name="Kim D.H."/>
            <person name="Kim D.-U."/>
        </authorList>
    </citation>
    <scope>NUCLEOTIDE SEQUENCE [LARGE SCALE GENOMIC DNA]</scope>
    <source>
        <strain evidence="13 14">DB0629</strain>
    </source>
</reference>
<dbReference type="EMBL" id="JABEND010000012">
    <property type="protein sequence ID" value="NNG37353.1"/>
    <property type="molecule type" value="Genomic_DNA"/>
</dbReference>
<gene>
    <name evidence="13" type="ORF">HKD39_16930</name>
</gene>
<keyword evidence="9" id="KW-0234">DNA repair</keyword>
<proteinExistence type="inferred from homology"/>
<dbReference type="Proteomes" id="UP000562984">
    <property type="component" value="Unassembled WGS sequence"/>
</dbReference>
<dbReference type="GO" id="GO:0035539">
    <property type="term" value="F:8-oxo-7,8-dihydrodeoxyguanosine triphosphate pyrophosphatase activity"/>
    <property type="evidence" value="ECO:0007669"/>
    <property type="project" value="UniProtKB-EC"/>
</dbReference>
<keyword evidence="8" id="KW-0460">Magnesium</keyword>
<evidence type="ECO:0000256" key="2">
    <source>
        <dbReference type="ARBA" id="ARBA00005582"/>
    </source>
</evidence>
<keyword evidence="4" id="KW-0235">DNA replication</keyword>
<name>A0A849ACB4_9ACTN</name>
<feature type="domain" description="Nudix hydrolase" evidence="12">
    <location>
        <begin position="1"/>
        <end position="142"/>
    </location>
</feature>
<comment type="caution">
    <text evidence="13">The sequence shown here is derived from an EMBL/GenBank/DDBJ whole genome shotgun (WGS) entry which is preliminary data.</text>
</comment>
<dbReference type="GO" id="GO:0008413">
    <property type="term" value="F:8-oxo-7,8-dihydroguanosine triphosphate pyrophosphatase activity"/>
    <property type="evidence" value="ECO:0007669"/>
    <property type="project" value="TreeGrafter"/>
</dbReference>
<dbReference type="InterPro" id="IPR015797">
    <property type="entry name" value="NUDIX_hydrolase-like_dom_sf"/>
</dbReference>
<dbReference type="PROSITE" id="PS51462">
    <property type="entry name" value="NUDIX"/>
    <property type="match status" value="1"/>
</dbReference>
<dbReference type="GO" id="GO:0044715">
    <property type="term" value="F:8-oxo-dGDP phosphatase activity"/>
    <property type="evidence" value="ECO:0007669"/>
    <property type="project" value="TreeGrafter"/>
</dbReference>
<evidence type="ECO:0000256" key="1">
    <source>
        <dbReference type="ARBA" id="ARBA00001946"/>
    </source>
</evidence>
<organism evidence="13 14">
    <name type="scientific">Nakamurella aerolata</name>
    <dbReference type="NCBI Taxonomy" id="1656892"/>
    <lineage>
        <taxon>Bacteria</taxon>
        <taxon>Bacillati</taxon>
        <taxon>Actinomycetota</taxon>
        <taxon>Actinomycetes</taxon>
        <taxon>Nakamurellales</taxon>
        <taxon>Nakamurellaceae</taxon>
        <taxon>Nakamurella</taxon>
    </lineage>
</organism>
<keyword evidence="6" id="KW-0227">DNA damage</keyword>
<evidence type="ECO:0000256" key="10">
    <source>
        <dbReference type="ARBA" id="ARBA00035861"/>
    </source>
</evidence>
<dbReference type="Pfam" id="PF00293">
    <property type="entry name" value="NUDIX"/>
    <property type="match status" value="1"/>
</dbReference>
<dbReference type="GO" id="GO:0006260">
    <property type="term" value="P:DNA replication"/>
    <property type="evidence" value="ECO:0007669"/>
    <property type="project" value="UniProtKB-KW"/>
</dbReference>
<protein>
    <recommendedName>
        <fullName evidence="11">8-oxo-dGTP diphosphatase</fullName>
        <ecNumber evidence="11">3.6.1.55</ecNumber>
    </recommendedName>
</protein>
<comment type="similarity">
    <text evidence="2">Belongs to the Nudix hydrolase family.</text>
</comment>
<comment type="catalytic activity">
    <reaction evidence="10">
        <text>8-oxo-dGTP + H2O = 8-oxo-dGMP + diphosphate + H(+)</text>
        <dbReference type="Rhea" id="RHEA:31575"/>
        <dbReference type="ChEBI" id="CHEBI:15377"/>
        <dbReference type="ChEBI" id="CHEBI:15378"/>
        <dbReference type="ChEBI" id="CHEBI:33019"/>
        <dbReference type="ChEBI" id="CHEBI:63224"/>
        <dbReference type="ChEBI" id="CHEBI:77896"/>
        <dbReference type="EC" id="3.6.1.55"/>
    </reaction>
</comment>
<dbReference type="InterPro" id="IPR020476">
    <property type="entry name" value="Nudix_hydrolase"/>
</dbReference>
<keyword evidence="3" id="KW-0515">Mutator protein</keyword>
<dbReference type="SUPFAM" id="SSF55811">
    <property type="entry name" value="Nudix"/>
    <property type="match status" value="1"/>
</dbReference>
<sequence length="150" mass="16125">MVVAGALFDGDGRLLVARRGADDPRHPGAWELPGGKVHTGEDERTALAREWREELGVDVAVRRRLGDEIVLSPAPAAPPTTPVPAGGPGATVLRCYQLALGAGQRPEPLEHAELRWVAATELDTLEWLPADRELLPDLRAAAQRGAEHSR</sequence>
<evidence type="ECO:0000256" key="8">
    <source>
        <dbReference type="ARBA" id="ARBA00022842"/>
    </source>
</evidence>
<dbReference type="InterPro" id="IPR000086">
    <property type="entry name" value="NUDIX_hydrolase_dom"/>
</dbReference>
<dbReference type="PANTHER" id="PTHR47707:SF1">
    <property type="entry name" value="NUDIX HYDROLASE FAMILY PROTEIN"/>
    <property type="match status" value="1"/>
</dbReference>
<dbReference type="GO" id="GO:0044716">
    <property type="term" value="F:8-oxo-GDP phosphatase activity"/>
    <property type="evidence" value="ECO:0007669"/>
    <property type="project" value="TreeGrafter"/>
</dbReference>
<evidence type="ECO:0000256" key="3">
    <source>
        <dbReference type="ARBA" id="ARBA00022457"/>
    </source>
</evidence>
<dbReference type="Gene3D" id="3.90.79.10">
    <property type="entry name" value="Nucleoside Triphosphate Pyrophosphohydrolase"/>
    <property type="match status" value="1"/>
</dbReference>
<dbReference type="AlphaFoldDB" id="A0A849ACB4"/>
<dbReference type="GO" id="GO:0006281">
    <property type="term" value="P:DNA repair"/>
    <property type="evidence" value="ECO:0007669"/>
    <property type="project" value="UniProtKB-KW"/>
</dbReference>
<evidence type="ECO:0000256" key="5">
    <source>
        <dbReference type="ARBA" id="ARBA00022723"/>
    </source>
</evidence>